<evidence type="ECO:0000313" key="2">
    <source>
        <dbReference type="EMBL" id="PIY97337.1"/>
    </source>
</evidence>
<dbReference type="SUPFAM" id="SSF53756">
    <property type="entry name" value="UDP-Glycosyltransferase/glycogen phosphorylase"/>
    <property type="match status" value="1"/>
</dbReference>
<accession>A0A2M7RLD5</accession>
<reference evidence="2 3" key="1">
    <citation type="submission" date="2017-09" db="EMBL/GenBank/DDBJ databases">
        <title>Depth-based differentiation of microbial function through sediment-hosted aquifers and enrichment of novel symbionts in the deep terrestrial subsurface.</title>
        <authorList>
            <person name="Probst A.J."/>
            <person name="Ladd B."/>
            <person name="Jarett J.K."/>
            <person name="Geller-Mcgrath D.E."/>
            <person name="Sieber C.M."/>
            <person name="Emerson J.B."/>
            <person name="Anantharaman K."/>
            <person name="Thomas B.C."/>
            <person name="Malmstrom R."/>
            <person name="Stieglmeier M."/>
            <person name="Klingl A."/>
            <person name="Woyke T."/>
            <person name="Ryan C.M."/>
            <person name="Banfield J.F."/>
        </authorList>
    </citation>
    <scope>NUCLEOTIDE SEQUENCE [LARGE SCALE GENOMIC DNA]</scope>
    <source>
        <strain evidence="2">CG_4_10_14_0_8_um_filter_42_10</strain>
    </source>
</reference>
<dbReference type="InterPro" id="IPR050194">
    <property type="entry name" value="Glycosyltransferase_grp1"/>
</dbReference>
<evidence type="ECO:0000313" key="3">
    <source>
        <dbReference type="Proteomes" id="UP000230779"/>
    </source>
</evidence>
<dbReference type="PANTHER" id="PTHR45947">
    <property type="entry name" value="SULFOQUINOVOSYL TRANSFERASE SQD2"/>
    <property type="match status" value="1"/>
</dbReference>
<dbReference type="GO" id="GO:0016757">
    <property type="term" value="F:glycosyltransferase activity"/>
    <property type="evidence" value="ECO:0007669"/>
    <property type="project" value="InterPro"/>
</dbReference>
<organism evidence="2 3">
    <name type="scientific">Candidatus Kerfeldbacteria bacterium CG_4_10_14_0_8_um_filter_42_10</name>
    <dbReference type="NCBI Taxonomy" id="2014248"/>
    <lineage>
        <taxon>Bacteria</taxon>
        <taxon>Candidatus Kerfeldiibacteriota</taxon>
    </lineage>
</organism>
<dbReference type="Gene3D" id="3.40.50.2000">
    <property type="entry name" value="Glycogen Phosphorylase B"/>
    <property type="match status" value="2"/>
</dbReference>
<dbReference type="CDD" id="cd03801">
    <property type="entry name" value="GT4_PimA-like"/>
    <property type="match status" value="1"/>
</dbReference>
<name>A0A2M7RLD5_9BACT</name>
<proteinExistence type="predicted"/>
<sequence>MPKTKVVIIIKYFFPIKRPSGISSFVHELANALASDVDLTVVSYKKEKDNRNQDRSNGYDILKIKKPFPITAPKLVNKLNPDIVIIFSGIFKPIKTLFYFGLISILLKNRNQIFCQATNYNTKTLSSYYKLFLRQFKAIIATNDYLQQQYQNLGMKSVLITPGVNSTVLNQKTIEINKSKKVRIGFFGHFYQVKGPDRLLNAFLKINPSNAEVIFAGGEGPLENLLKEQAKKDSRIIVIGWQKSIISLIASCDIVVLPYRNSYSVLGYSQAALEAMSLEIPVIGTKTPSLEFLIKDGYNGYIVKNDEELAKMLQYLIDNPAKRKELGINARQTIINDFDIKKIAKDYLNLLNENR</sequence>
<dbReference type="Proteomes" id="UP000230779">
    <property type="component" value="Unassembled WGS sequence"/>
</dbReference>
<gene>
    <name evidence="2" type="ORF">COY66_00365</name>
</gene>
<dbReference type="EMBL" id="PFMD01000002">
    <property type="protein sequence ID" value="PIY97337.1"/>
    <property type="molecule type" value="Genomic_DNA"/>
</dbReference>
<evidence type="ECO:0000259" key="1">
    <source>
        <dbReference type="Pfam" id="PF00534"/>
    </source>
</evidence>
<protein>
    <recommendedName>
        <fullName evidence="1">Glycosyl transferase family 1 domain-containing protein</fullName>
    </recommendedName>
</protein>
<feature type="domain" description="Glycosyl transferase family 1" evidence="1">
    <location>
        <begin position="177"/>
        <end position="332"/>
    </location>
</feature>
<dbReference type="AlphaFoldDB" id="A0A2M7RLD5"/>
<dbReference type="PANTHER" id="PTHR45947:SF15">
    <property type="entry name" value="TEICHURONIC ACID BIOSYNTHESIS GLYCOSYLTRANSFERASE TUAC-RELATED"/>
    <property type="match status" value="1"/>
</dbReference>
<dbReference type="Pfam" id="PF00534">
    <property type="entry name" value="Glycos_transf_1"/>
    <property type="match status" value="1"/>
</dbReference>
<dbReference type="InterPro" id="IPR001296">
    <property type="entry name" value="Glyco_trans_1"/>
</dbReference>
<comment type="caution">
    <text evidence="2">The sequence shown here is derived from an EMBL/GenBank/DDBJ whole genome shotgun (WGS) entry which is preliminary data.</text>
</comment>